<dbReference type="GO" id="GO:0008320">
    <property type="term" value="F:protein transmembrane transporter activity"/>
    <property type="evidence" value="ECO:0007669"/>
    <property type="project" value="UniProtKB-UniRule"/>
</dbReference>
<evidence type="ECO:0000256" key="1">
    <source>
        <dbReference type="ARBA" id="ARBA00004370"/>
    </source>
</evidence>
<dbReference type="InterPro" id="IPR038379">
    <property type="entry name" value="SecE_sf"/>
</dbReference>
<evidence type="ECO:0000256" key="7">
    <source>
        <dbReference type="ARBA" id="ARBA00023010"/>
    </source>
</evidence>
<gene>
    <name evidence="9" type="primary">secE</name>
    <name evidence="10" type="ORF">A9R00_08725</name>
</gene>
<keyword evidence="8 9" id="KW-0472">Membrane</keyword>
<dbReference type="EMBL" id="MABE01000498">
    <property type="protein sequence ID" value="OUS39906.1"/>
    <property type="molecule type" value="Genomic_DNA"/>
</dbReference>
<dbReference type="GO" id="GO:0005886">
    <property type="term" value="C:plasma membrane"/>
    <property type="evidence" value="ECO:0007669"/>
    <property type="project" value="UniProtKB-UniRule"/>
</dbReference>
<evidence type="ECO:0000256" key="8">
    <source>
        <dbReference type="ARBA" id="ARBA00023136"/>
    </source>
</evidence>
<feature type="transmembrane region" description="Helical" evidence="9">
    <location>
        <begin position="39"/>
        <end position="60"/>
    </location>
</feature>
<dbReference type="HAMAP" id="MF_00422">
    <property type="entry name" value="SecE"/>
    <property type="match status" value="1"/>
</dbReference>
<keyword evidence="5 9" id="KW-0653">Protein transport</keyword>
<evidence type="ECO:0000256" key="2">
    <source>
        <dbReference type="ARBA" id="ARBA00022448"/>
    </source>
</evidence>
<evidence type="ECO:0000313" key="10">
    <source>
        <dbReference type="EMBL" id="OUS39906.1"/>
    </source>
</evidence>
<evidence type="ECO:0000256" key="9">
    <source>
        <dbReference type="HAMAP-Rule" id="MF_00422"/>
    </source>
</evidence>
<dbReference type="GO" id="GO:0006605">
    <property type="term" value="P:protein targeting"/>
    <property type="evidence" value="ECO:0007669"/>
    <property type="project" value="UniProtKB-UniRule"/>
</dbReference>
<accession>A0A1Y5HRF6</accession>
<dbReference type="AlphaFoldDB" id="A0A1Y5HRF6"/>
<name>A0A1Y5HRF6_OLEAN</name>
<evidence type="ECO:0000256" key="5">
    <source>
        <dbReference type="ARBA" id="ARBA00022927"/>
    </source>
</evidence>
<dbReference type="Pfam" id="PF00584">
    <property type="entry name" value="SecE"/>
    <property type="match status" value="1"/>
</dbReference>
<dbReference type="NCBIfam" id="TIGR00964">
    <property type="entry name" value="secE_bact"/>
    <property type="match status" value="1"/>
</dbReference>
<evidence type="ECO:0000256" key="3">
    <source>
        <dbReference type="ARBA" id="ARBA00022475"/>
    </source>
</evidence>
<comment type="subunit">
    <text evidence="9">Component of the Sec protein translocase complex. Heterotrimer consisting of SecY, SecE and SecG subunits. The heterotrimers can form oligomers, although 1 heterotrimer is thought to be able to translocate proteins. Interacts with the ribosome. Interacts with SecDF, and other proteins may be involved. Interacts with SecA.</text>
</comment>
<comment type="function">
    <text evidence="9">Essential subunit of the Sec protein translocation channel SecYEG. Clamps together the 2 halves of SecY. May contact the channel plug during translocation.</text>
</comment>
<dbReference type="Proteomes" id="UP000227088">
    <property type="component" value="Unassembled WGS sequence"/>
</dbReference>
<keyword evidence="2 9" id="KW-0813">Transport</keyword>
<dbReference type="GO" id="GO:0043952">
    <property type="term" value="P:protein transport by the Sec complex"/>
    <property type="evidence" value="ECO:0007669"/>
    <property type="project" value="UniProtKB-UniRule"/>
</dbReference>
<comment type="caution">
    <text evidence="9">Lacks conserved residue(s) required for the propagation of feature annotation.</text>
</comment>
<comment type="similarity">
    <text evidence="9">Belongs to the SecE/SEC61-gamma family.</text>
</comment>
<evidence type="ECO:0000256" key="6">
    <source>
        <dbReference type="ARBA" id="ARBA00022989"/>
    </source>
</evidence>
<feature type="transmembrane region" description="Helical" evidence="9">
    <location>
        <begin position="93"/>
        <end position="121"/>
    </location>
</feature>
<protein>
    <recommendedName>
        <fullName evidence="9">Protein translocase subunit SecE</fullName>
    </recommendedName>
</protein>
<dbReference type="InterPro" id="IPR001901">
    <property type="entry name" value="Translocase_SecE/Sec61-g"/>
</dbReference>
<comment type="caution">
    <text evidence="10">The sequence shown here is derived from an EMBL/GenBank/DDBJ whole genome shotgun (WGS) entry which is preliminary data.</text>
</comment>
<dbReference type="GO" id="GO:0065002">
    <property type="term" value="P:intracellular protein transmembrane transport"/>
    <property type="evidence" value="ECO:0007669"/>
    <property type="project" value="UniProtKB-UniRule"/>
</dbReference>
<dbReference type="GO" id="GO:0009306">
    <property type="term" value="P:protein secretion"/>
    <property type="evidence" value="ECO:0007669"/>
    <property type="project" value="UniProtKB-UniRule"/>
</dbReference>
<dbReference type="NCBIfam" id="NF004372">
    <property type="entry name" value="PRK05740.1-2"/>
    <property type="match status" value="1"/>
</dbReference>
<comment type="subcellular location">
    <subcellularLocation>
        <location evidence="1">Membrane</location>
    </subcellularLocation>
</comment>
<dbReference type="Gene3D" id="1.20.5.1030">
    <property type="entry name" value="Preprotein translocase secy subunit"/>
    <property type="match status" value="1"/>
</dbReference>
<evidence type="ECO:0000256" key="4">
    <source>
        <dbReference type="ARBA" id="ARBA00022692"/>
    </source>
</evidence>
<evidence type="ECO:0000313" key="11">
    <source>
        <dbReference type="Proteomes" id="UP000227088"/>
    </source>
</evidence>
<dbReference type="PANTHER" id="PTHR33910:SF1">
    <property type="entry name" value="PROTEIN TRANSLOCASE SUBUNIT SECE"/>
    <property type="match status" value="1"/>
</dbReference>
<reference evidence="11" key="1">
    <citation type="journal article" date="2017" name="Proc. Natl. Acad. Sci. U.S.A.">
        <title>Simulation of Deepwater Horizon oil plume reveals substrate specialization within a complex community of hydrocarbon degraders.</title>
        <authorList>
            <person name="Hu P."/>
            <person name="Dubinsky E.A."/>
            <person name="Probst A.J."/>
            <person name="Wang J."/>
            <person name="Sieber C.M.K."/>
            <person name="Tom L.M."/>
            <person name="Gardinali P."/>
            <person name="Banfield J.F."/>
            <person name="Atlas R.M."/>
            <person name="Andersen G.L."/>
        </authorList>
    </citation>
    <scope>NUCLEOTIDE SEQUENCE [LARGE SCALE GENOMIC DNA]</scope>
</reference>
<keyword evidence="6 9" id="KW-1133">Transmembrane helix</keyword>
<keyword evidence="3 9" id="KW-1003">Cell membrane</keyword>
<dbReference type="PRINTS" id="PR01650">
    <property type="entry name" value="SECETRNLCASE"/>
</dbReference>
<feature type="transmembrane region" description="Helical" evidence="9">
    <location>
        <begin position="14"/>
        <end position="32"/>
    </location>
</feature>
<keyword evidence="7 9" id="KW-0811">Translocation</keyword>
<dbReference type="PANTHER" id="PTHR33910">
    <property type="entry name" value="PROTEIN TRANSLOCASE SUBUNIT SECE"/>
    <property type="match status" value="1"/>
</dbReference>
<dbReference type="InterPro" id="IPR005807">
    <property type="entry name" value="SecE_bac"/>
</dbReference>
<dbReference type="NCBIfam" id="NF004379">
    <property type="entry name" value="PRK05740.2-5"/>
    <property type="match status" value="1"/>
</dbReference>
<proteinExistence type="inferred from homology"/>
<sequence length="122" mass="13435">MSADSNTQKSPLDIVKWILAIAFLAAAVVGNYMYANEPLLYRVLGVVVLMLVSAVIASVTSQGKTFLQFLKEANVERRKVVWPTRPETTQTTMIVVVVVILMSLVLWGVDSLLSWLISLLLG</sequence>
<organism evidence="10 11">
    <name type="scientific">Oleispira antarctica</name>
    <dbReference type="NCBI Taxonomy" id="188908"/>
    <lineage>
        <taxon>Bacteria</taxon>
        <taxon>Pseudomonadati</taxon>
        <taxon>Pseudomonadota</taxon>
        <taxon>Gammaproteobacteria</taxon>
        <taxon>Oceanospirillales</taxon>
        <taxon>Oceanospirillaceae</taxon>
        <taxon>Oleispira</taxon>
    </lineage>
</organism>
<keyword evidence="4 9" id="KW-0812">Transmembrane</keyword>